<dbReference type="EMBL" id="OCST01000005">
    <property type="protein sequence ID" value="SOE73041.1"/>
    <property type="molecule type" value="Genomic_DNA"/>
</dbReference>
<evidence type="ECO:0000256" key="1">
    <source>
        <dbReference type="ARBA" id="ARBA00023015"/>
    </source>
</evidence>
<organism evidence="7 8">
    <name type="scientific">Salinibacterium xinjiangense</name>
    <dbReference type="NCBI Taxonomy" id="386302"/>
    <lineage>
        <taxon>Bacteria</taxon>
        <taxon>Bacillati</taxon>
        <taxon>Actinomycetota</taxon>
        <taxon>Actinomycetes</taxon>
        <taxon>Micrococcales</taxon>
        <taxon>Microbacteriaceae</taxon>
        <taxon>Salinibacterium</taxon>
    </lineage>
</organism>
<dbReference type="GO" id="GO:0045892">
    <property type="term" value="P:negative regulation of DNA-templated transcription"/>
    <property type="evidence" value="ECO:0007669"/>
    <property type="project" value="TreeGrafter"/>
</dbReference>
<proteinExistence type="predicted"/>
<evidence type="ECO:0000256" key="2">
    <source>
        <dbReference type="ARBA" id="ARBA00023125"/>
    </source>
</evidence>
<dbReference type="Pfam" id="PF09339">
    <property type="entry name" value="HTH_IclR"/>
    <property type="match status" value="1"/>
</dbReference>
<dbReference type="AlphaFoldDB" id="A0A2C9A1Z2"/>
<feature type="domain" description="HTH iclR-type" evidence="5">
    <location>
        <begin position="30"/>
        <end position="96"/>
    </location>
</feature>
<keyword evidence="8" id="KW-1185">Reference proteome</keyword>
<keyword evidence="2" id="KW-0238">DNA-binding</keyword>
<dbReference type="InterPro" id="IPR005471">
    <property type="entry name" value="Tscrpt_reg_IclR_N"/>
</dbReference>
<reference evidence="7 8" key="1">
    <citation type="submission" date="2017-09" db="EMBL/GenBank/DDBJ databases">
        <authorList>
            <person name="Ehlers B."/>
            <person name="Leendertz F.H."/>
        </authorList>
    </citation>
    <scope>NUCLEOTIDE SEQUENCE [LARGE SCALE GENOMIC DNA]</scope>
    <source>
        <strain evidence="7 8">CGMCC 1.05381</strain>
    </source>
</reference>
<dbReference type="Pfam" id="PF01614">
    <property type="entry name" value="IclR_C"/>
    <property type="match status" value="2"/>
</dbReference>
<dbReference type="PANTHER" id="PTHR30136">
    <property type="entry name" value="HELIX-TURN-HELIX TRANSCRIPTIONAL REGULATOR, ICLR FAMILY"/>
    <property type="match status" value="1"/>
</dbReference>
<keyword evidence="1" id="KW-0805">Transcription regulation</keyword>
<dbReference type="InterPro" id="IPR036390">
    <property type="entry name" value="WH_DNA-bd_sf"/>
</dbReference>
<keyword evidence="3" id="KW-0804">Transcription</keyword>
<dbReference type="InterPro" id="IPR014757">
    <property type="entry name" value="Tscrpt_reg_IclR_C"/>
</dbReference>
<dbReference type="PROSITE" id="PS51077">
    <property type="entry name" value="HTH_ICLR"/>
    <property type="match status" value="1"/>
</dbReference>
<dbReference type="InterPro" id="IPR050707">
    <property type="entry name" value="HTH_MetabolicPath_Reg"/>
</dbReference>
<evidence type="ECO:0000259" key="5">
    <source>
        <dbReference type="PROSITE" id="PS51077"/>
    </source>
</evidence>
<name>A0A2C9A1Z2_9MICO</name>
<dbReference type="Gene3D" id="3.30.450.40">
    <property type="match status" value="1"/>
</dbReference>
<evidence type="ECO:0000256" key="4">
    <source>
        <dbReference type="SAM" id="MobiDB-lite"/>
    </source>
</evidence>
<evidence type="ECO:0000313" key="7">
    <source>
        <dbReference type="EMBL" id="SOE73041.1"/>
    </source>
</evidence>
<dbReference type="SUPFAM" id="SSF55781">
    <property type="entry name" value="GAF domain-like"/>
    <property type="match status" value="1"/>
</dbReference>
<evidence type="ECO:0000313" key="8">
    <source>
        <dbReference type="Proteomes" id="UP000219440"/>
    </source>
</evidence>
<evidence type="ECO:0000256" key="3">
    <source>
        <dbReference type="ARBA" id="ARBA00023163"/>
    </source>
</evidence>
<dbReference type="PANTHER" id="PTHR30136:SF24">
    <property type="entry name" value="HTH-TYPE TRANSCRIPTIONAL REPRESSOR ALLR"/>
    <property type="match status" value="1"/>
</dbReference>
<sequence>MASLVHYRMMPPPTNTPDEPPRVIAGRRNSSGLSRDIEIIEVLGGAEAAASDGLGVVRVAQLTGRDKTVVSRSLATLADAGLVDRDPRSLNYRLGSRVFALAARSAESALASRARPLIHRIAHSTRETTHLCVLRGGNVLTVLSALSPHEFRSTGWEGVTTAAWRTPSGRVLISDWDRESLRAWYAEHGHDQPIVGPLNPTMAAIGFAVLDKPPENKARIHDFASLLVEVEHIRARGFATLDEELELGVVGASAPVTDFTGRIVAAINVSAPKSRIGDRLDVLGNYVRTAAAELSQILGASKNSSQSPAARGQAR</sequence>
<dbReference type="GO" id="GO:0003700">
    <property type="term" value="F:DNA-binding transcription factor activity"/>
    <property type="evidence" value="ECO:0007669"/>
    <property type="project" value="TreeGrafter"/>
</dbReference>
<dbReference type="SUPFAM" id="SSF46785">
    <property type="entry name" value="Winged helix' DNA-binding domain"/>
    <property type="match status" value="1"/>
</dbReference>
<gene>
    <name evidence="7" type="ORF">SAMN06296378_2706</name>
</gene>
<dbReference type="PROSITE" id="PS51078">
    <property type="entry name" value="ICLR_ED"/>
    <property type="match status" value="1"/>
</dbReference>
<dbReference type="InterPro" id="IPR036388">
    <property type="entry name" value="WH-like_DNA-bd_sf"/>
</dbReference>
<dbReference type="Proteomes" id="UP000219440">
    <property type="component" value="Unassembled WGS sequence"/>
</dbReference>
<dbReference type="GO" id="GO:0003677">
    <property type="term" value="F:DNA binding"/>
    <property type="evidence" value="ECO:0007669"/>
    <property type="project" value="UniProtKB-KW"/>
</dbReference>
<dbReference type="SMART" id="SM00346">
    <property type="entry name" value="HTH_ICLR"/>
    <property type="match status" value="1"/>
</dbReference>
<accession>A0A2C9A1Z2</accession>
<feature type="domain" description="IclR-ED" evidence="6">
    <location>
        <begin position="97"/>
        <end position="300"/>
    </location>
</feature>
<protein>
    <submittedName>
        <fullName evidence="7">Transcriptional regulator, IclR family</fullName>
    </submittedName>
</protein>
<evidence type="ECO:0000259" key="6">
    <source>
        <dbReference type="PROSITE" id="PS51078"/>
    </source>
</evidence>
<dbReference type="Gene3D" id="1.10.10.10">
    <property type="entry name" value="Winged helix-like DNA-binding domain superfamily/Winged helix DNA-binding domain"/>
    <property type="match status" value="1"/>
</dbReference>
<dbReference type="InterPro" id="IPR029016">
    <property type="entry name" value="GAF-like_dom_sf"/>
</dbReference>
<feature type="region of interest" description="Disordered" evidence="4">
    <location>
        <begin position="1"/>
        <end position="24"/>
    </location>
</feature>